<comment type="caution">
    <text evidence="7">The sequence shown here is derived from an EMBL/GenBank/DDBJ whole genome shotgun (WGS) entry which is preliminary data.</text>
</comment>
<dbReference type="GO" id="GO:0005815">
    <property type="term" value="C:microtubule organizing center"/>
    <property type="evidence" value="ECO:0007669"/>
    <property type="project" value="InterPro"/>
</dbReference>
<dbReference type="Proteomes" id="UP000036987">
    <property type="component" value="Unassembled WGS sequence"/>
</dbReference>
<protein>
    <recommendedName>
        <fullName evidence="6">Gamma tubulin complex component C-terminal domain-containing protein</fullName>
    </recommendedName>
</protein>
<dbReference type="InterPro" id="IPR042241">
    <property type="entry name" value="GCP_C_sf"/>
</dbReference>
<keyword evidence="5" id="KW-0206">Cytoskeleton</keyword>
<evidence type="ECO:0000256" key="1">
    <source>
        <dbReference type="ARBA" id="ARBA00004245"/>
    </source>
</evidence>
<evidence type="ECO:0000313" key="8">
    <source>
        <dbReference type="Proteomes" id="UP000036987"/>
    </source>
</evidence>
<sequence>MKFQFIYVLRRCQVLWNEMNHFIRNFQDYIMFEVLEISWACFLEEMDASKVLDDLLAPHEKYLSSIALKSLVGERLQGIFKTLFLLFDLILRFQSNIDRWFENIHIFFGEFIHTIFW</sequence>
<dbReference type="GO" id="GO:0005874">
    <property type="term" value="C:microtubule"/>
    <property type="evidence" value="ECO:0007669"/>
    <property type="project" value="UniProtKB-KW"/>
</dbReference>
<dbReference type="Pfam" id="PF04130">
    <property type="entry name" value="GCP_C_terminal"/>
    <property type="match status" value="1"/>
</dbReference>
<dbReference type="PANTHER" id="PTHR19302">
    <property type="entry name" value="GAMMA TUBULIN COMPLEX PROTEIN"/>
    <property type="match status" value="1"/>
</dbReference>
<dbReference type="InterPro" id="IPR040457">
    <property type="entry name" value="GCP_C"/>
</dbReference>
<comment type="similarity">
    <text evidence="2">Belongs to the TUBGCP family.</text>
</comment>
<evidence type="ECO:0000259" key="6">
    <source>
        <dbReference type="Pfam" id="PF04130"/>
    </source>
</evidence>
<keyword evidence="4" id="KW-0493">Microtubule</keyword>
<dbReference type="STRING" id="29655.A0A0K9PI89"/>
<keyword evidence="3" id="KW-0963">Cytoplasm</keyword>
<dbReference type="InterPro" id="IPR007259">
    <property type="entry name" value="GCP"/>
</dbReference>
<dbReference type="GO" id="GO:0007020">
    <property type="term" value="P:microtubule nucleation"/>
    <property type="evidence" value="ECO:0007669"/>
    <property type="project" value="InterPro"/>
</dbReference>
<evidence type="ECO:0000256" key="5">
    <source>
        <dbReference type="ARBA" id="ARBA00023212"/>
    </source>
</evidence>
<proteinExistence type="inferred from homology"/>
<evidence type="ECO:0000256" key="2">
    <source>
        <dbReference type="ARBA" id="ARBA00010337"/>
    </source>
</evidence>
<dbReference type="GO" id="GO:0043015">
    <property type="term" value="F:gamma-tubulin binding"/>
    <property type="evidence" value="ECO:0007669"/>
    <property type="project" value="InterPro"/>
</dbReference>
<feature type="domain" description="Gamma tubulin complex component C-terminal" evidence="6">
    <location>
        <begin position="9"/>
        <end position="100"/>
    </location>
</feature>
<gene>
    <name evidence="7" type="ORF">ZOSMA_250G00010</name>
</gene>
<reference evidence="8" key="1">
    <citation type="journal article" date="2016" name="Nature">
        <title>The genome of the seagrass Zostera marina reveals angiosperm adaptation to the sea.</title>
        <authorList>
            <person name="Olsen J.L."/>
            <person name="Rouze P."/>
            <person name="Verhelst B."/>
            <person name="Lin Y.-C."/>
            <person name="Bayer T."/>
            <person name="Collen J."/>
            <person name="Dattolo E."/>
            <person name="De Paoli E."/>
            <person name="Dittami S."/>
            <person name="Maumus F."/>
            <person name="Michel G."/>
            <person name="Kersting A."/>
            <person name="Lauritano C."/>
            <person name="Lohaus R."/>
            <person name="Toepel M."/>
            <person name="Tonon T."/>
            <person name="Vanneste K."/>
            <person name="Amirebrahimi M."/>
            <person name="Brakel J."/>
            <person name="Bostroem C."/>
            <person name="Chovatia M."/>
            <person name="Grimwood J."/>
            <person name="Jenkins J.W."/>
            <person name="Jueterbock A."/>
            <person name="Mraz A."/>
            <person name="Stam W.T."/>
            <person name="Tice H."/>
            <person name="Bornberg-Bauer E."/>
            <person name="Green P.J."/>
            <person name="Pearson G.A."/>
            <person name="Procaccini G."/>
            <person name="Duarte C.M."/>
            <person name="Schmutz J."/>
            <person name="Reusch T.B.H."/>
            <person name="Van de Peer Y."/>
        </authorList>
    </citation>
    <scope>NUCLEOTIDE SEQUENCE [LARGE SCALE GENOMIC DNA]</scope>
    <source>
        <strain evidence="8">cv. Finnish</strain>
    </source>
</reference>
<evidence type="ECO:0000256" key="4">
    <source>
        <dbReference type="ARBA" id="ARBA00022701"/>
    </source>
</evidence>
<name>A0A0K9PI89_ZOSMR</name>
<dbReference type="Gene3D" id="1.20.120.1900">
    <property type="entry name" value="Gamma-tubulin complex, C-terminal domain"/>
    <property type="match status" value="1"/>
</dbReference>
<evidence type="ECO:0000256" key="3">
    <source>
        <dbReference type="ARBA" id="ARBA00022490"/>
    </source>
</evidence>
<organism evidence="7 8">
    <name type="scientific">Zostera marina</name>
    <name type="common">Eelgrass</name>
    <dbReference type="NCBI Taxonomy" id="29655"/>
    <lineage>
        <taxon>Eukaryota</taxon>
        <taxon>Viridiplantae</taxon>
        <taxon>Streptophyta</taxon>
        <taxon>Embryophyta</taxon>
        <taxon>Tracheophyta</taxon>
        <taxon>Spermatophyta</taxon>
        <taxon>Magnoliopsida</taxon>
        <taxon>Liliopsida</taxon>
        <taxon>Zosteraceae</taxon>
        <taxon>Zostera</taxon>
    </lineage>
</organism>
<dbReference type="OrthoDB" id="5860513at2759"/>
<evidence type="ECO:0000313" key="7">
    <source>
        <dbReference type="EMBL" id="KMZ67965.1"/>
    </source>
</evidence>
<dbReference type="GO" id="GO:0000922">
    <property type="term" value="C:spindle pole"/>
    <property type="evidence" value="ECO:0007669"/>
    <property type="project" value="InterPro"/>
</dbReference>
<dbReference type="EMBL" id="LFYR01000867">
    <property type="protein sequence ID" value="KMZ67965.1"/>
    <property type="molecule type" value="Genomic_DNA"/>
</dbReference>
<keyword evidence="8" id="KW-1185">Reference proteome</keyword>
<comment type="subcellular location">
    <subcellularLocation>
        <location evidence="1">Cytoplasm</location>
        <location evidence="1">Cytoskeleton</location>
    </subcellularLocation>
</comment>
<accession>A0A0K9PI89</accession>
<dbReference type="PANTHER" id="PTHR19302:SF14">
    <property type="entry name" value="GAMMA-TUBULIN COMPLEX COMPONENT 3"/>
    <property type="match status" value="1"/>
</dbReference>
<dbReference type="AlphaFoldDB" id="A0A0K9PI89"/>